<feature type="region of interest" description="Disordered" evidence="1">
    <location>
        <begin position="322"/>
        <end position="390"/>
    </location>
</feature>
<evidence type="ECO:0000256" key="1">
    <source>
        <dbReference type="SAM" id="MobiDB-lite"/>
    </source>
</evidence>
<comment type="caution">
    <text evidence="2">The sequence shown here is derived from an EMBL/GenBank/DDBJ whole genome shotgun (WGS) entry which is preliminary data.</text>
</comment>
<evidence type="ECO:0000313" key="3">
    <source>
        <dbReference type="Proteomes" id="UP001222325"/>
    </source>
</evidence>
<evidence type="ECO:0000313" key="2">
    <source>
        <dbReference type="EMBL" id="KAJ7078752.1"/>
    </source>
</evidence>
<protein>
    <submittedName>
        <fullName evidence="2">Uncharacterized protein</fullName>
    </submittedName>
</protein>
<sequence>MLEEIFPCRTSGVWENPIRRKGGIIRLWGGKGRRRPSTESYKMKEKVDALYYEFSKEDGTEGLPLATLCGSLVLRQLTKFHVVDRGNCKRRWKPRFGLKTEELDAFFDIIEPTQMILSELASASASKPFLIDPKDILRKGLTGSNTLEELAFAHEVLKDRVASVGRVAFKFYSKGFGEAPMSPATTNSSVYEELEGIQGADEQLKRYLRHPRIAEAVDTNAIRRFQSAPQTALSDLGTVTVTELKKFFPDREAEDFPRVRHWNSRTGRMHEIEHPSNYGDDSTRILTDDFITERTEDRKKSSGAFVRFQEPPGSTAYRTVTEVSRAGAPSRSDHTRRIGAEHVSDRPVSCADQRGRLRTPKASFACTGPCAKRRSRRASGPRSLQASKEE</sequence>
<gene>
    <name evidence="2" type="ORF">B0H15DRAFT_804764</name>
</gene>
<feature type="region of interest" description="Disordered" evidence="1">
    <location>
        <begin position="294"/>
        <end position="313"/>
    </location>
</feature>
<feature type="compositionally biased region" description="Basic and acidic residues" evidence="1">
    <location>
        <begin position="331"/>
        <end position="345"/>
    </location>
</feature>
<reference evidence="2" key="1">
    <citation type="submission" date="2023-03" db="EMBL/GenBank/DDBJ databases">
        <title>Massive genome expansion in bonnet fungi (Mycena s.s.) driven by repeated elements and novel gene families across ecological guilds.</title>
        <authorList>
            <consortium name="Lawrence Berkeley National Laboratory"/>
            <person name="Harder C.B."/>
            <person name="Miyauchi S."/>
            <person name="Viragh M."/>
            <person name="Kuo A."/>
            <person name="Thoen E."/>
            <person name="Andreopoulos B."/>
            <person name="Lu D."/>
            <person name="Skrede I."/>
            <person name="Drula E."/>
            <person name="Henrissat B."/>
            <person name="Morin E."/>
            <person name="Kohler A."/>
            <person name="Barry K."/>
            <person name="LaButti K."/>
            <person name="Morin E."/>
            <person name="Salamov A."/>
            <person name="Lipzen A."/>
            <person name="Mereny Z."/>
            <person name="Hegedus B."/>
            <person name="Baldrian P."/>
            <person name="Stursova M."/>
            <person name="Weitz H."/>
            <person name="Taylor A."/>
            <person name="Grigoriev I.V."/>
            <person name="Nagy L.G."/>
            <person name="Martin F."/>
            <person name="Kauserud H."/>
        </authorList>
    </citation>
    <scope>NUCLEOTIDE SEQUENCE</scope>
    <source>
        <strain evidence="2">CBHHK173m</strain>
    </source>
</reference>
<dbReference type="EMBL" id="JARJCN010000064">
    <property type="protein sequence ID" value="KAJ7078752.1"/>
    <property type="molecule type" value="Genomic_DNA"/>
</dbReference>
<organism evidence="2 3">
    <name type="scientific">Mycena belliarum</name>
    <dbReference type="NCBI Taxonomy" id="1033014"/>
    <lineage>
        <taxon>Eukaryota</taxon>
        <taxon>Fungi</taxon>
        <taxon>Dikarya</taxon>
        <taxon>Basidiomycota</taxon>
        <taxon>Agaricomycotina</taxon>
        <taxon>Agaricomycetes</taxon>
        <taxon>Agaricomycetidae</taxon>
        <taxon>Agaricales</taxon>
        <taxon>Marasmiineae</taxon>
        <taxon>Mycenaceae</taxon>
        <taxon>Mycena</taxon>
    </lineage>
</organism>
<name>A0AAD6TT50_9AGAR</name>
<proteinExistence type="predicted"/>
<accession>A0AAD6TT50</accession>
<dbReference type="AlphaFoldDB" id="A0AAD6TT50"/>
<keyword evidence="3" id="KW-1185">Reference proteome</keyword>
<dbReference type="Proteomes" id="UP001222325">
    <property type="component" value="Unassembled WGS sequence"/>
</dbReference>